<feature type="non-terminal residue" evidence="1">
    <location>
        <position position="218"/>
    </location>
</feature>
<accession>A0A6A6A0G0</accession>
<organism evidence="1 2">
    <name type="scientific">Dothidotthia symphoricarpi CBS 119687</name>
    <dbReference type="NCBI Taxonomy" id="1392245"/>
    <lineage>
        <taxon>Eukaryota</taxon>
        <taxon>Fungi</taxon>
        <taxon>Dikarya</taxon>
        <taxon>Ascomycota</taxon>
        <taxon>Pezizomycotina</taxon>
        <taxon>Dothideomycetes</taxon>
        <taxon>Pleosporomycetidae</taxon>
        <taxon>Pleosporales</taxon>
        <taxon>Dothidotthiaceae</taxon>
        <taxon>Dothidotthia</taxon>
    </lineage>
</organism>
<protein>
    <submittedName>
        <fullName evidence="1">Uncharacterized protein</fullName>
    </submittedName>
</protein>
<sequence length="218" mass="24839">RYQGRYQSHTYIPDRYEVDELPARYAGSRLYQNSCREGVSLNPRTFAAFDRLPSTVYSYLLEGIVMIIFGTYQDIGIDHMYCSPASYNLTAKIRASLNLPEVSWCGLNGAWTMYQGIPSIVRKFDAPCGNPLCGRIIYYKIDGKVQSRILMDSSDPLGPHLCKPCWRWRFNHNRLPNVEDLALRATRAARKQTVSELRAAFPPNEAPCAHCGRPECCF</sequence>
<dbReference type="AlphaFoldDB" id="A0A6A6A0G0"/>
<reference evidence="1" key="1">
    <citation type="journal article" date="2020" name="Stud. Mycol.">
        <title>101 Dothideomycetes genomes: a test case for predicting lifestyles and emergence of pathogens.</title>
        <authorList>
            <person name="Haridas S."/>
            <person name="Albert R."/>
            <person name="Binder M."/>
            <person name="Bloem J."/>
            <person name="Labutti K."/>
            <person name="Salamov A."/>
            <person name="Andreopoulos B."/>
            <person name="Baker S."/>
            <person name="Barry K."/>
            <person name="Bills G."/>
            <person name="Bluhm B."/>
            <person name="Cannon C."/>
            <person name="Castanera R."/>
            <person name="Culley D."/>
            <person name="Daum C."/>
            <person name="Ezra D."/>
            <person name="Gonzalez J."/>
            <person name="Henrissat B."/>
            <person name="Kuo A."/>
            <person name="Liang C."/>
            <person name="Lipzen A."/>
            <person name="Lutzoni F."/>
            <person name="Magnuson J."/>
            <person name="Mondo S."/>
            <person name="Nolan M."/>
            <person name="Ohm R."/>
            <person name="Pangilinan J."/>
            <person name="Park H.-J."/>
            <person name="Ramirez L."/>
            <person name="Alfaro M."/>
            <person name="Sun H."/>
            <person name="Tritt A."/>
            <person name="Yoshinaga Y."/>
            <person name="Zwiers L.-H."/>
            <person name="Turgeon B."/>
            <person name="Goodwin S."/>
            <person name="Spatafora J."/>
            <person name="Crous P."/>
            <person name="Grigoriev I."/>
        </authorList>
    </citation>
    <scope>NUCLEOTIDE SEQUENCE</scope>
    <source>
        <strain evidence="1">CBS 119687</strain>
    </source>
</reference>
<evidence type="ECO:0000313" key="2">
    <source>
        <dbReference type="Proteomes" id="UP000799771"/>
    </source>
</evidence>
<evidence type="ECO:0000313" key="1">
    <source>
        <dbReference type="EMBL" id="KAF2124735.1"/>
    </source>
</evidence>
<dbReference type="GeneID" id="54403192"/>
<gene>
    <name evidence="1" type="ORF">P153DRAFT_254424</name>
</gene>
<dbReference type="RefSeq" id="XP_033519128.1">
    <property type="nucleotide sequence ID" value="XM_033662760.1"/>
</dbReference>
<keyword evidence="2" id="KW-1185">Reference proteome</keyword>
<dbReference type="OrthoDB" id="3790672at2759"/>
<dbReference type="Proteomes" id="UP000799771">
    <property type="component" value="Unassembled WGS sequence"/>
</dbReference>
<name>A0A6A6A0G0_9PLEO</name>
<proteinExistence type="predicted"/>
<feature type="non-terminal residue" evidence="1">
    <location>
        <position position="1"/>
    </location>
</feature>
<dbReference type="EMBL" id="ML977518">
    <property type="protein sequence ID" value="KAF2124735.1"/>
    <property type="molecule type" value="Genomic_DNA"/>
</dbReference>